<keyword evidence="4 7" id="KW-0238">DNA-binding</keyword>
<protein>
    <submittedName>
        <fullName evidence="10">DNA-binding response regulator, OmpR family, contains REC and winged-helix (WHTH) domain</fullName>
    </submittedName>
</protein>
<evidence type="ECO:0000256" key="5">
    <source>
        <dbReference type="ARBA" id="ARBA00023163"/>
    </source>
</evidence>
<feature type="DNA-binding region" description="OmpR/PhoB-type" evidence="7">
    <location>
        <begin position="127"/>
        <end position="222"/>
    </location>
</feature>
<feature type="modified residue" description="4-aspartylphosphate" evidence="6">
    <location>
        <position position="55"/>
    </location>
</feature>
<evidence type="ECO:0000313" key="10">
    <source>
        <dbReference type="EMBL" id="SEM44019.1"/>
    </source>
</evidence>
<dbReference type="GO" id="GO:0005829">
    <property type="term" value="C:cytosol"/>
    <property type="evidence" value="ECO:0007669"/>
    <property type="project" value="TreeGrafter"/>
</dbReference>
<keyword evidence="2" id="KW-0902">Two-component regulatory system</keyword>
<dbReference type="PANTHER" id="PTHR48111">
    <property type="entry name" value="REGULATOR OF RPOS"/>
    <property type="match status" value="1"/>
</dbReference>
<dbReference type="InterPro" id="IPR016032">
    <property type="entry name" value="Sig_transdc_resp-reg_C-effctor"/>
</dbReference>
<evidence type="ECO:0000259" key="9">
    <source>
        <dbReference type="PROSITE" id="PS51755"/>
    </source>
</evidence>
<dbReference type="PANTHER" id="PTHR48111:SF4">
    <property type="entry name" value="DNA-BINDING DUAL TRANSCRIPTIONAL REGULATOR OMPR"/>
    <property type="match status" value="1"/>
</dbReference>
<dbReference type="AlphaFoldDB" id="A0A1H7YFS2"/>
<dbReference type="SUPFAM" id="SSF52172">
    <property type="entry name" value="CheY-like"/>
    <property type="match status" value="1"/>
</dbReference>
<dbReference type="InterPro" id="IPR036388">
    <property type="entry name" value="WH-like_DNA-bd_sf"/>
</dbReference>
<evidence type="ECO:0000256" key="2">
    <source>
        <dbReference type="ARBA" id="ARBA00023012"/>
    </source>
</evidence>
<dbReference type="Pfam" id="PF00072">
    <property type="entry name" value="Response_reg"/>
    <property type="match status" value="1"/>
</dbReference>
<dbReference type="Gene3D" id="3.40.50.2300">
    <property type="match status" value="1"/>
</dbReference>
<dbReference type="Pfam" id="PF00486">
    <property type="entry name" value="Trans_reg_C"/>
    <property type="match status" value="1"/>
</dbReference>
<keyword evidence="3" id="KW-0805">Transcription regulation</keyword>
<name>A0A1H7YFS2_9RHOB</name>
<dbReference type="Gene3D" id="1.10.10.10">
    <property type="entry name" value="Winged helix-like DNA-binding domain superfamily/Winged helix DNA-binding domain"/>
    <property type="match status" value="1"/>
</dbReference>
<dbReference type="PROSITE" id="PS50110">
    <property type="entry name" value="RESPONSE_REGULATORY"/>
    <property type="match status" value="1"/>
</dbReference>
<keyword evidence="1 6" id="KW-0597">Phosphoprotein</keyword>
<dbReference type="SMART" id="SM00448">
    <property type="entry name" value="REC"/>
    <property type="match status" value="1"/>
</dbReference>
<evidence type="ECO:0000256" key="3">
    <source>
        <dbReference type="ARBA" id="ARBA00023015"/>
    </source>
</evidence>
<dbReference type="STRING" id="933059.SAMN04488103_101161"/>
<dbReference type="InterPro" id="IPR011006">
    <property type="entry name" value="CheY-like_superfamily"/>
</dbReference>
<dbReference type="InterPro" id="IPR001867">
    <property type="entry name" value="OmpR/PhoB-type_DNA-bd"/>
</dbReference>
<reference evidence="10 11" key="1">
    <citation type="submission" date="2016-10" db="EMBL/GenBank/DDBJ databases">
        <authorList>
            <person name="de Groot N.N."/>
        </authorList>
    </citation>
    <scope>NUCLEOTIDE SEQUENCE [LARGE SCALE GENOMIC DNA]</scope>
    <source>
        <strain evidence="10 11">DSM 3857</strain>
    </source>
</reference>
<evidence type="ECO:0000313" key="11">
    <source>
        <dbReference type="Proteomes" id="UP000198761"/>
    </source>
</evidence>
<dbReference type="GO" id="GO:0000976">
    <property type="term" value="F:transcription cis-regulatory region binding"/>
    <property type="evidence" value="ECO:0007669"/>
    <property type="project" value="TreeGrafter"/>
</dbReference>
<dbReference type="SMART" id="SM00862">
    <property type="entry name" value="Trans_reg_C"/>
    <property type="match status" value="1"/>
</dbReference>
<dbReference type="InterPro" id="IPR039420">
    <property type="entry name" value="WalR-like"/>
</dbReference>
<dbReference type="SUPFAM" id="SSF46894">
    <property type="entry name" value="C-terminal effector domain of the bipartite response regulators"/>
    <property type="match status" value="1"/>
</dbReference>
<dbReference type="OrthoDB" id="9802426at2"/>
<evidence type="ECO:0000256" key="6">
    <source>
        <dbReference type="PROSITE-ProRule" id="PRU00169"/>
    </source>
</evidence>
<keyword evidence="11" id="KW-1185">Reference proteome</keyword>
<dbReference type="Gene3D" id="6.10.250.690">
    <property type="match status" value="1"/>
</dbReference>
<dbReference type="CDD" id="cd00383">
    <property type="entry name" value="trans_reg_C"/>
    <property type="match status" value="1"/>
</dbReference>
<feature type="domain" description="Response regulatory" evidence="8">
    <location>
        <begin position="6"/>
        <end position="119"/>
    </location>
</feature>
<evidence type="ECO:0000256" key="1">
    <source>
        <dbReference type="ARBA" id="ARBA00022553"/>
    </source>
</evidence>
<sequence length="226" mass="24596">MSLRHCIVFLDDEADLAAALAEYFTDLGHEALVAADGIALEALLRSRAVDLVVMDLNLPGRSGFDLLAEMEALREVAVIFLSGRAETVDRVIGLELGADDFLSKPVDPRELAARAASVLARRGRGMRALLTFETTSADLALARVLRADGTTETLSGGEVALLRTFAAHPHRVLTREDLIAQAPAEDAAALDRAVDARVARLRRKLDTGWIETVRGHGYCFRPPWRD</sequence>
<organism evidence="10 11">
    <name type="scientific">Gemmobacter aquatilis</name>
    <dbReference type="NCBI Taxonomy" id="933059"/>
    <lineage>
        <taxon>Bacteria</taxon>
        <taxon>Pseudomonadati</taxon>
        <taxon>Pseudomonadota</taxon>
        <taxon>Alphaproteobacteria</taxon>
        <taxon>Rhodobacterales</taxon>
        <taxon>Paracoccaceae</taxon>
        <taxon>Gemmobacter</taxon>
    </lineage>
</organism>
<dbReference type="RefSeq" id="WP_091295360.1">
    <property type="nucleotide sequence ID" value="NZ_FOCE01000001.1"/>
</dbReference>
<dbReference type="EMBL" id="FOCE01000001">
    <property type="protein sequence ID" value="SEM44019.1"/>
    <property type="molecule type" value="Genomic_DNA"/>
</dbReference>
<accession>A0A1H7YFS2</accession>
<proteinExistence type="predicted"/>
<evidence type="ECO:0000259" key="8">
    <source>
        <dbReference type="PROSITE" id="PS50110"/>
    </source>
</evidence>
<dbReference type="InterPro" id="IPR001789">
    <property type="entry name" value="Sig_transdc_resp-reg_receiver"/>
</dbReference>
<dbReference type="PROSITE" id="PS51755">
    <property type="entry name" value="OMPR_PHOB"/>
    <property type="match status" value="1"/>
</dbReference>
<keyword evidence="5" id="KW-0804">Transcription</keyword>
<evidence type="ECO:0000256" key="7">
    <source>
        <dbReference type="PROSITE-ProRule" id="PRU01091"/>
    </source>
</evidence>
<gene>
    <name evidence="10" type="ORF">SAMN04488103_101161</name>
</gene>
<feature type="domain" description="OmpR/PhoB-type" evidence="9">
    <location>
        <begin position="127"/>
        <end position="222"/>
    </location>
</feature>
<dbReference type="GO" id="GO:0006355">
    <property type="term" value="P:regulation of DNA-templated transcription"/>
    <property type="evidence" value="ECO:0007669"/>
    <property type="project" value="InterPro"/>
</dbReference>
<evidence type="ECO:0000256" key="4">
    <source>
        <dbReference type="ARBA" id="ARBA00023125"/>
    </source>
</evidence>
<dbReference type="GO" id="GO:0000156">
    <property type="term" value="F:phosphorelay response regulator activity"/>
    <property type="evidence" value="ECO:0007669"/>
    <property type="project" value="TreeGrafter"/>
</dbReference>
<dbReference type="Proteomes" id="UP000198761">
    <property type="component" value="Unassembled WGS sequence"/>
</dbReference>
<dbReference type="GO" id="GO:0032993">
    <property type="term" value="C:protein-DNA complex"/>
    <property type="evidence" value="ECO:0007669"/>
    <property type="project" value="TreeGrafter"/>
</dbReference>